<dbReference type="Gene3D" id="1.10.4160.10">
    <property type="entry name" value="Hydantoin permease"/>
    <property type="match status" value="1"/>
</dbReference>
<keyword evidence="4 6" id="KW-1133">Transmembrane helix</keyword>
<feature type="transmembrane region" description="Helical" evidence="6">
    <location>
        <begin position="178"/>
        <end position="195"/>
    </location>
</feature>
<sequence>MTDQTTATRAGESADETNWPLLKSERTWSQLEIGVVLLVAAAATWCYIIGEYVGYYLNLKMGFAAMTAGSMIGMLLVTLAVVPAAGRYGIDSIVSTRPQFGSRGWIIPVFLQYTSIIGWNCLLLIFFGKTAVQLLLTLGLITEASSGTVQIISALLACTLVFGVLLTGKTGVERISNVLFFFIVGVGAWMTWLLLSTKSAEITAAAPAYASGSLRWDYITGLEIAIVSLLSWWPYIGAMVRVAPDAPTSVKPAMLGMGLPVPLLSVIGLAAILALGISDPSQWMVELGGSFYGSIALVFVLAANLGTAIAGVYATSVGLRSVPAFDRLPWTATLLIGLVPVAIITIFLPDLFFNNFGTFVAFIGVFFAPLCGIQIVDYLLLRRQRLNLRALYDPSEGAEYYYWFGINPAGLLGMAAGFVTYVYLLNPISYVSRAPYEYVTASLPAAFLGGLVFWIATVVLVRPTGRGGYK</sequence>
<dbReference type="Proteomes" id="UP001064087">
    <property type="component" value="Chromosome"/>
</dbReference>
<comment type="subcellular location">
    <subcellularLocation>
        <location evidence="1">Membrane</location>
        <topology evidence="1">Multi-pass membrane protein</topology>
    </subcellularLocation>
</comment>
<feature type="transmembrane region" description="Helical" evidence="6">
    <location>
        <begin position="105"/>
        <end position="127"/>
    </location>
</feature>
<keyword evidence="8" id="KW-1185">Reference proteome</keyword>
<feature type="transmembrane region" description="Helical" evidence="6">
    <location>
        <begin position="31"/>
        <end position="50"/>
    </location>
</feature>
<dbReference type="InterPro" id="IPR001248">
    <property type="entry name" value="Pur-cyt_permease"/>
</dbReference>
<keyword evidence="5 6" id="KW-0472">Membrane</keyword>
<feature type="transmembrane region" description="Helical" evidence="6">
    <location>
        <begin position="147"/>
        <end position="166"/>
    </location>
</feature>
<evidence type="ECO:0000256" key="2">
    <source>
        <dbReference type="ARBA" id="ARBA00008974"/>
    </source>
</evidence>
<evidence type="ECO:0000256" key="4">
    <source>
        <dbReference type="ARBA" id="ARBA00022989"/>
    </source>
</evidence>
<dbReference type="Pfam" id="PF02133">
    <property type="entry name" value="Transp_cyt_pur"/>
    <property type="match status" value="1"/>
</dbReference>
<dbReference type="InterPro" id="IPR030191">
    <property type="entry name" value="CodB"/>
</dbReference>
<dbReference type="EMBL" id="CP106738">
    <property type="protein sequence ID" value="UXX84782.1"/>
    <property type="molecule type" value="Genomic_DNA"/>
</dbReference>
<feature type="transmembrane region" description="Helical" evidence="6">
    <location>
        <begin position="290"/>
        <end position="316"/>
    </location>
</feature>
<feature type="transmembrane region" description="Helical" evidence="6">
    <location>
        <begin position="400"/>
        <end position="423"/>
    </location>
</feature>
<gene>
    <name evidence="7" type="ORF">N7U68_09140</name>
</gene>
<feature type="transmembrane region" description="Helical" evidence="6">
    <location>
        <begin position="62"/>
        <end position="85"/>
    </location>
</feature>
<proteinExistence type="inferred from homology"/>
<organism evidence="7 8">
    <name type="scientific">Roseovarius pelagicus</name>
    <dbReference type="NCBI Taxonomy" id="2980108"/>
    <lineage>
        <taxon>Bacteria</taxon>
        <taxon>Pseudomonadati</taxon>
        <taxon>Pseudomonadota</taxon>
        <taxon>Alphaproteobacteria</taxon>
        <taxon>Rhodobacterales</taxon>
        <taxon>Roseobacteraceae</taxon>
        <taxon>Roseovarius</taxon>
    </lineage>
</organism>
<evidence type="ECO:0000256" key="3">
    <source>
        <dbReference type="ARBA" id="ARBA00022692"/>
    </source>
</evidence>
<dbReference type="RefSeq" id="WP_263048910.1">
    <property type="nucleotide sequence ID" value="NZ_CP106738.1"/>
</dbReference>
<dbReference type="PANTHER" id="PTHR30569:SF0">
    <property type="entry name" value="CYTOSINE PERMEASE"/>
    <property type="match status" value="1"/>
</dbReference>
<reference evidence="7" key="1">
    <citation type="submission" date="2022-10" db="EMBL/GenBank/DDBJ databases">
        <title>Roseovarius pelagicus sp. nov., isolated from Arctic seawater.</title>
        <authorList>
            <person name="Hong Y.W."/>
            <person name="Hwang C.Y."/>
        </authorList>
    </citation>
    <scope>NUCLEOTIDE SEQUENCE</scope>
    <source>
        <strain evidence="7">HL-MP18</strain>
    </source>
</reference>
<feature type="transmembrane region" description="Helical" evidence="6">
    <location>
        <begin position="359"/>
        <end position="380"/>
    </location>
</feature>
<name>A0ABY6DF48_9RHOB</name>
<feature type="transmembrane region" description="Helical" evidence="6">
    <location>
        <begin position="328"/>
        <end position="347"/>
    </location>
</feature>
<feature type="transmembrane region" description="Helical" evidence="6">
    <location>
        <begin position="443"/>
        <end position="461"/>
    </location>
</feature>
<protein>
    <submittedName>
        <fullName evidence="7">Cytosine permease</fullName>
    </submittedName>
</protein>
<dbReference type="PANTHER" id="PTHR30569">
    <property type="entry name" value="CYTOSINE TRANSPORTER CODB"/>
    <property type="match status" value="1"/>
</dbReference>
<evidence type="ECO:0000256" key="5">
    <source>
        <dbReference type="ARBA" id="ARBA00023136"/>
    </source>
</evidence>
<feature type="transmembrane region" description="Helical" evidence="6">
    <location>
        <begin position="215"/>
        <end position="236"/>
    </location>
</feature>
<evidence type="ECO:0000256" key="6">
    <source>
        <dbReference type="SAM" id="Phobius"/>
    </source>
</evidence>
<accession>A0ABY6DF48</accession>
<evidence type="ECO:0000256" key="1">
    <source>
        <dbReference type="ARBA" id="ARBA00004141"/>
    </source>
</evidence>
<evidence type="ECO:0000313" key="7">
    <source>
        <dbReference type="EMBL" id="UXX84782.1"/>
    </source>
</evidence>
<evidence type="ECO:0000313" key="8">
    <source>
        <dbReference type="Proteomes" id="UP001064087"/>
    </source>
</evidence>
<keyword evidence="3 6" id="KW-0812">Transmembrane</keyword>
<feature type="transmembrane region" description="Helical" evidence="6">
    <location>
        <begin position="257"/>
        <end position="278"/>
    </location>
</feature>
<comment type="similarity">
    <text evidence="2">Belongs to the purine-cytosine permease (2.A.39) family.</text>
</comment>